<evidence type="ECO:0000256" key="5">
    <source>
        <dbReference type="ARBA" id="ARBA00022801"/>
    </source>
</evidence>
<evidence type="ECO:0000256" key="7">
    <source>
        <dbReference type="SAM" id="MobiDB-lite"/>
    </source>
</evidence>
<dbReference type="RefSeq" id="XP_033600345.1">
    <property type="nucleotide sequence ID" value="XM_033742756.1"/>
</dbReference>
<proteinExistence type="predicted"/>
<evidence type="ECO:0000256" key="2">
    <source>
        <dbReference type="ARBA" id="ARBA00012759"/>
    </source>
</evidence>
<dbReference type="InterPro" id="IPR046541">
    <property type="entry name" value="DUF6606"/>
</dbReference>
<dbReference type="PANTHER" id="PTHR13367">
    <property type="entry name" value="UBIQUITIN THIOESTERASE"/>
    <property type="match status" value="1"/>
</dbReference>
<dbReference type="GO" id="GO:0006508">
    <property type="term" value="P:proteolysis"/>
    <property type="evidence" value="ECO:0007669"/>
    <property type="project" value="UniProtKB-KW"/>
</dbReference>
<dbReference type="Pfam" id="PF12340">
    <property type="entry name" value="DUF3638"/>
    <property type="match status" value="1"/>
</dbReference>
<dbReference type="EMBL" id="ML996572">
    <property type="protein sequence ID" value="KAF2757894.1"/>
    <property type="molecule type" value="Genomic_DNA"/>
</dbReference>
<dbReference type="Pfam" id="PF20255">
    <property type="entry name" value="DUF6606"/>
    <property type="match status" value="1"/>
</dbReference>
<keyword evidence="6" id="KW-0788">Thiol protease</keyword>
<dbReference type="GO" id="GO:0004843">
    <property type="term" value="F:cysteine-type deubiquitinase activity"/>
    <property type="evidence" value="ECO:0007669"/>
    <property type="project" value="UniProtKB-EC"/>
</dbReference>
<feature type="domain" description="DUF3645" evidence="9">
    <location>
        <begin position="2402"/>
        <end position="2430"/>
    </location>
</feature>
<gene>
    <name evidence="11" type="ORF">EJ05DRAFT_464797</name>
</gene>
<dbReference type="EC" id="3.4.19.12" evidence="2"/>
<dbReference type="OrthoDB" id="3182339at2759"/>
<dbReference type="Proteomes" id="UP000799437">
    <property type="component" value="Unassembled WGS sequence"/>
</dbReference>
<evidence type="ECO:0000256" key="6">
    <source>
        <dbReference type="ARBA" id="ARBA00022807"/>
    </source>
</evidence>
<dbReference type="InterPro" id="IPR022099">
    <property type="entry name" value="DUF3638"/>
</dbReference>
<protein>
    <recommendedName>
        <fullName evidence="2">ubiquitinyl hydrolase 1</fullName>
        <ecNumber evidence="2">3.4.19.12</ecNumber>
    </recommendedName>
</protein>
<evidence type="ECO:0000259" key="9">
    <source>
        <dbReference type="Pfam" id="PF12359"/>
    </source>
</evidence>
<evidence type="ECO:0000313" key="12">
    <source>
        <dbReference type="Proteomes" id="UP000799437"/>
    </source>
</evidence>
<keyword evidence="12" id="KW-1185">Reference proteome</keyword>
<feature type="domain" description="DUF3638" evidence="8">
    <location>
        <begin position="2050"/>
        <end position="2274"/>
    </location>
</feature>
<reference evidence="11" key="1">
    <citation type="journal article" date="2020" name="Stud. Mycol.">
        <title>101 Dothideomycetes genomes: a test case for predicting lifestyles and emergence of pathogens.</title>
        <authorList>
            <person name="Haridas S."/>
            <person name="Albert R."/>
            <person name="Binder M."/>
            <person name="Bloem J."/>
            <person name="Labutti K."/>
            <person name="Salamov A."/>
            <person name="Andreopoulos B."/>
            <person name="Baker S."/>
            <person name="Barry K."/>
            <person name="Bills G."/>
            <person name="Bluhm B."/>
            <person name="Cannon C."/>
            <person name="Castanera R."/>
            <person name="Culley D."/>
            <person name="Daum C."/>
            <person name="Ezra D."/>
            <person name="Gonzalez J."/>
            <person name="Henrissat B."/>
            <person name="Kuo A."/>
            <person name="Liang C."/>
            <person name="Lipzen A."/>
            <person name="Lutzoni F."/>
            <person name="Magnuson J."/>
            <person name="Mondo S."/>
            <person name="Nolan M."/>
            <person name="Ohm R."/>
            <person name="Pangilinan J."/>
            <person name="Park H.-J."/>
            <person name="Ramirez L."/>
            <person name="Alfaro M."/>
            <person name="Sun H."/>
            <person name="Tritt A."/>
            <person name="Yoshinaga Y."/>
            <person name="Zwiers L.-H."/>
            <person name="Turgeon B."/>
            <person name="Goodwin S."/>
            <person name="Spatafora J."/>
            <person name="Crous P."/>
            <person name="Grigoriev I."/>
        </authorList>
    </citation>
    <scope>NUCLEOTIDE SEQUENCE</scope>
    <source>
        <strain evidence="11">CBS 121739</strain>
    </source>
</reference>
<dbReference type="InterPro" id="IPR022105">
    <property type="entry name" value="DUF3645"/>
</dbReference>
<keyword evidence="3" id="KW-0645">Protease</keyword>
<evidence type="ECO:0000256" key="3">
    <source>
        <dbReference type="ARBA" id="ARBA00022670"/>
    </source>
</evidence>
<dbReference type="Pfam" id="PF12359">
    <property type="entry name" value="DUF3645"/>
    <property type="match status" value="1"/>
</dbReference>
<accession>A0A6A6W794</accession>
<feature type="domain" description="DUF6606" evidence="10">
    <location>
        <begin position="22"/>
        <end position="289"/>
    </location>
</feature>
<comment type="catalytic activity">
    <reaction evidence="1">
        <text>Thiol-dependent hydrolysis of ester, thioester, amide, peptide and isopeptide bonds formed by the C-terminal Gly of ubiquitin (a 76-residue protein attached to proteins as an intracellular targeting signal).</text>
        <dbReference type="EC" id="3.4.19.12"/>
    </reaction>
</comment>
<feature type="compositionally biased region" description="Acidic residues" evidence="7">
    <location>
        <begin position="2881"/>
        <end position="2894"/>
    </location>
</feature>
<dbReference type="GeneID" id="54483810"/>
<feature type="region of interest" description="Disordered" evidence="7">
    <location>
        <begin position="2881"/>
        <end position="2903"/>
    </location>
</feature>
<evidence type="ECO:0000256" key="4">
    <source>
        <dbReference type="ARBA" id="ARBA00022786"/>
    </source>
</evidence>
<keyword evidence="5" id="KW-0378">Hydrolase</keyword>
<organism evidence="11 12">
    <name type="scientific">Pseudovirgaria hyperparasitica</name>
    <dbReference type="NCBI Taxonomy" id="470096"/>
    <lineage>
        <taxon>Eukaryota</taxon>
        <taxon>Fungi</taxon>
        <taxon>Dikarya</taxon>
        <taxon>Ascomycota</taxon>
        <taxon>Pezizomycotina</taxon>
        <taxon>Dothideomycetes</taxon>
        <taxon>Dothideomycetes incertae sedis</taxon>
        <taxon>Acrospermales</taxon>
        <taxon>Acrospermaceae</taxon>
        <taxon>Pseudovirgaria</taxon>
    </lineage>
</organism>
<keyword evidence="4" id="KW-0833">Ubl conjugation pathway</keyword>
<sequence>MSDSDTSSVSDEPTAQAVNYFVNHCYLPKRLPSKDDHNVQYDRELLGLMQSALEEASDSANPSQLSPIDSAQSMFKNMKACMDKQGAIDAETLTTMLQKLHPRGGTIPLLIRPHNAALIISNAGENVVFDCFELSPDNSACIKAKGRLQRTFPSSSFAVPLTVFRADGFQSTLVSTVRKLSFLSCIDAEDQQDRIDAKNVLDRESPDPSLVTELLMSYIRACGSPHNTSRIIKNTRDDVVGPESHRPWRRTPIWLLMRVMLQARLRSSTTEPHGLYKLFMTLALSQILRLATKIGLPSDVLSCMVAKISRRVTKLGDIVSPWQHNIEEAIVAARALLETRWNVVTDSTKNDLRLEGLSSLQPAEDAYHRLPKLDKFITSTGKKAKRQKMVKYEPKDTLPTFDDEDFPDIVFSDDDEEKLALELLATELWVETHLEAWINSNLFEKTSCTLIQDLIEAYHAAAAPHYEQNPETCSMMVITLFELWVAMDLSACSMFTLLREYDPDIPVELLQSLILPRRREMERLHKLENYLKQRKSKADLSLPVSMFHNFGHAASFAVRFFDSSGIHKSLRQEIEAQALIDRDEKCQELSAKVAEHECLMRQHREGHCDMIEATVNKYRGTIEKTHSPKCKRCQLSKKADQIRIKLYEWPLPSDENELKALVFELRVPRSFQAWRDGLHFILMATLKCDYVCPGQSRPKLLANTYSGLKNFRDSDAWKSRHIDVATTARSQLGSVLKRSFKHITELKENDVCLASPLHWEYYDHRATSFTSAPRPTKEFHAFCTYQLPASSITLQKFLHRPFTQPDGPPPNEVISSQWSCPETLSLDEYRTYAALPLGHRLQWLNILVQISVPTLDFSKKETSALILQLINQAGPNTQNEITRSSHEPVLDESFGLKFMTKLGEALARVKQNVESSHAVKIFISLASRILSLTASVTVEAECLEFLSAARAIAFTWLIGLRNNANMFTEETARGEQTDRAVEIATAVVMTFEVEQRHLDVLLSSTQEAAMLLQSAIVCREWTDSNRDTGDHLLLACIHRWRKLMYQCRSRLAEHITEQENGSLDEAISHSWTSYQAGSWHALADPCEHWLESDPPHGVKNTVHFNLVTAELLVNGVPLARLPGKYEMHPTYRLLLGRTALEVCPSQSPGMEFATKQPWAGCNLDFSLTSFDRRKDDPLEDDLLIKATSTSGALFELLPPRLFKADFPDCFIDGFCHWLERSEERIEFRPSSRPWDSSPLNWTLTKMRTRTSWVLSKGSLKLINKTRLSAQTLTRIFSVIEEPDHAIVTHDNADDCLKIDLTRLQLSFRLKKGTAFIQSDQFQDFVVDSSQDIGSLIGLKNKLVLKDSNDRNDRILLVPENAIQYVKAGHHVLVTISASSTNAVSRIHRFSIDKLLGRLNDDGTLHSRLLLSYLHAVTSGCLPDPLTHKTGTEEALTILRSASVRSFDYLSSDTLDLLKCISELSPARILPFNGTFISHHVVWDKNLNSLAQHNSFRTTVESLYDQAREQSLFYLKSENYIEPPTLTMTSQHLVERDNIRCAAFHIHGFGAEDFDTANDVRYISRDCGLNSNRAQSCFVAASLIFRRREVVHTVLSPDYHNDIWESIVQTTRLQNPLPAIDVSYLAFDSLWLVKPKQTLSESWCRIQESLARSSELYSIFQVMIWLSTIAFTEDGSMDIVQTMSSFYSAPALAQIRPPDVPLCNFGLGKALVVHELEDLLEPALVPVDQCPESKLPKTIPKKKEDDEALVLRRHRAYQRLQTKCLADFITALCDQWPCREPHLPIGQFDIYIDVKKAIASVKEYFKLRYDNYQFAEYLVKIEKTVRTLAIEPVAISPYCYDDDIDATDAPLREHHFSEQDVFKPMAPEIPTQPPTDPSSPTVFRYIVQEHLANPTLSDLLSILELQAVAAHEIEYVKTLRVSAASLQESGVHQDRQRIHPDCQNVQEELTAFLASSNQYLQVLFDAIKQAITDDHSWARKLAIRTGAFPRICPKLFVQQLQHKRWVLLPQAWKDCIIKYGLALTQVQRAERLLSLSSNMTALSNELSNQGHSNWKASEYPEALLLEIESAIAIRAVQMETAQHMQSPPDNKNSISQLMMGLGKSSVIVPLVAAASSTGETLTRVIVSKPQSKQAFSMLVSKLGGLLDRQIHHMPFSRSLTLNLDQAKAVERQMKNCLKNGGVLLVQPEHILSFQLMGLDCTISGQDQVGQILLNIQRFLNSNSRDIVDESDENFSVRFEMIYTMGLQRPVEFSPQRWNVIQSLLELIPRFAPKVQKSLPKSIEIDERRTGRFPRVRILRSDAAELLLNLITEHICSIGLPGFPISRQPEHVRQAVLIYISKPDLTSEEISHVETDQIHAFFAPSTKNYLLLLRGLIAGGIVSFALLAKRWKVNYGLDPARIPRSRLAVPYRAKDTPSQRSEFSHPDVTIILSSLSYYYGGLSDEEMFLTFGKLLRSDQADGEFGEWVRSSPELPQDFHQLAGINMKDRVICTDQIFPHLRFSKVVVDWYLSNMVFCAEIREFPQKLSSSGWDIGREKVHPTTGFSGTNDAHHLLPLSVTHLDLAAQRHTNALVLSYLLQSETSVELIPPRASSSLASDADILLDLVLKLDPLPRVIIDVGAFILELSSRQVAAQWLEKIVHQEDTKAVIFVDDNDVITVLDRTGHVEALQSSPFSKQTHLCLVFLSEQHARGIDISLPATYRAAVTLGARLTKDRLCQACMRMRRLGKSQSVVFCVPTEIQSKILERKSRIEAIADTKPPTEPIIEVKDVLSWAVGESCLDLQHSMPLWAAQGKRFEDQVPIWQKAERGSHEQGYYSMSKNEAERFLEPEAKTLEYRFRPKPESKQNIETIFDVAKPSIQSIVDRCRKFACVKFNATSLAEEQERELNPEAEEEQNVEHPAPVDPADHVLHRAVEVLARTGKLDLRSDAFIPAYDSLRDCSASDFDVAQFTEDLLVTVDFATTIKELPKDAISDSYYRPVQWILTKVHRGTVKFVIIISPFEAQHLIEIVKKYKKVTLHVYAPRPNLQYRPLDKLDLFTLGADFDPKYLPRKLVVQLNLFAGQLYLGSYKEYTELCRYLCLAYYPAEQGMIIEPDGYVVQQPGSEGFQRSPVPFIKVLMANIRRNCVTIDRTHIGKICTGTILEQGDFEAAEPDVAVKEEM</sequence>
<evidence type="ECO:0000259" key="10">
    <source>
        <dbReference type="Pfam" id="PF20255"/>
    </source>
</evidence>
<dbReference type="InterPro" id="IPR051346">
    <property type="entry name" value="OTU_Deubiquitinase"/>
</dbReference>
<evidence type="ECO:0000256" key="1">
    <source>
        <dbReference type="ARBA" id="ARBA00000707"/>
    </source>
</evidence>
<evidence type="ECO:0000313" key="11">
    <source>
        <dbReference type="EMBL" id="KAF2757894.1"/>
    </source>
</evidence>
<evidence type="ECO:0000259" key="8">
    <source>
        <dbReference type="Pfam" id="PF12340"/>
    </source>
</evidence>
<dbReference type="PANTHER" id="PTHR13367:SF34">
    <property type="match status" value="1"/>
</dbReference>
<name>A0A6A6W794_9PEZI</name>